<dbReference type="RefSeq" id="WP_142715372.1">
    <property type="nucleotide sequence ID" value="NZ_FXTH01000014.1"/>
</dbReference>
<dbReference type="PANTHER" id="PTHR35005">
    <property type="entry name" value="3-DEHYDRO-SCYLLO-INOSOSE HYDROLASE"/>
    <property type="match status" value="1"/>
</dbReference>
<keyword evidence="2" id="KW-0479">Metal-binding</keyword>
<evidence type="ECO:0000256" key="3">
    <source>
        <dbReference type="ARBA" id="ARBA00022801"/>
    </source>
</evidence>
<keyword evidence="4" id="KW-0862">Zinc</keyword>
<sequence length="256" mass="28125">MNSPRPYILAETNWKTVREEQYEVAVLPWGATEAHNYHLPYATDTLQCDYVAAESARKAWEEQARVIILPTVPFGVNTGQLDVDLCLNMNPATQLAVLNDIADVLHRQGIPKLVILNGHGGNHFKQMLRTLSVDFPGLFSCALNWYQAVEAADFFNEPGDHAGELETSSMMHIAPELVLPLSEAGDGSARSFKVSALNEGWTFVQREWTQVTEDTGVGNPAASTPGKGRAFLDAVSDKIADFFVELAGTQNDDLYA</sequence>
<keyword evidence="3 6" id="KW-0378">Hydrolase</keyword>
<evidence type="ECO:0000313" key="6">
    <source>
        <dbReference type="EMBL" id="SMO80461.1"/>
    </source>
</evidence>
<dbReference type="AlphaFoldDB" id="A0A521EAI1"/>
<evidence type="ECO:0000256" key="1">
    <source>
        <dbReference type="ARBA" id="ARBA00001947"/>
    </source>
</evidence>
<dbReference type="SUPFAM" id="SSF102215">
    <property type="entry name" value="Creatininase"/>
    <property type="match status" value="1"/>
</dbReference>
<dbReference type="EMBL" id="FXTH01000014">
    <property type="protein sequence ID" value="SMO80461.1"/>
    <property type="molecule type" value="Genomic_DNA"/>
</dbReference>
<dbReference type="PANTHER" id="PTHR35005:SF1">
    <property type="entry name" value="2-AMINO-5-FORMYLAMINO-6-RIBOSYLAMINOPYRIMIDIN-4(3H)-ONE 5'-MONOPHOSPHATE DEFORMYLASE"/>
    <property type="match status" value="1"/>
</dbReference>
<dbReference type="OrthoDB" id="9801445at2"/>
<dbReference type="Proteomes" id="UP000317593">
    <property type="component" value="Unassembled WGS sequence"/>
</dbReference>
<gene>
    <name evidence="6" type="ORF">SAMN06265218_11426</name>
</gene>
<evidence type="ECO:0000313" key="7">
    <source>
        <dbReference type="Proteomes" id="UP000317593"/>
    </source>
</evidence>
<evidence type="ECO:0000256" key="2">
    <source>
        <dbReference type="ARBA" id="ARBA00022723"/>
    </source>
</evidence>
<evidence type="ECO:0000256" key="5">
    <source>
        <dbReference type="ARBA" id="ARBA00024029"/>
    </source>
</evidence>
<dbReference type="GO" id="GO:0016811">
    <property type="term" value="F:hydrolase activity, acting on carbon-nitrogen (but not peptide) bonds, in linear amides"/>
    <property type="evidence" value="ECO:0007669"/>
    <property type="project" value="TreeGrafter"/>
</dbReference>
<name>A0A521EAI1_9BACT</name>
<evidence type="ECO:0000256" key="4">
    <source>
        <dbReference type="ARBA" id="ARBA00022833"/>
    </source>
</evidence>
<comment type="cofactor">
    <cofactor evidence="1">
        <name>Zn(2+)</name>
        <dbReference type="ChEBI" id="CHEBI:29105"/>
    </cofactor>
</comment>
<accession>A0A521EAI1</accession>
<dbReference type="Pfam" id="PF02633">
    <property type="entry name" value="Creatininase"/>
    <property type="match status" value="1"/>
</dbReference>
<dbReference type="InterPro" id="IPR024087">
    <property type="entry name" value="Creatininase-like_sf"/>
</dbReference>
<protein>
    <submittedName>
        <fullName evidence="6">Creatinine amidohydrolase</fullName>
    </submittedName>
</protein>
<comment type="similarity">
    <text evidence="5">Belongs to the creatininase superfamily.</text>
</comment>
<dbReference type="GO" id="GO:0009231">
    <property type="term" value="P:riboflavin biosynthetic process"/>
    <property type="evidence" value="ECO:0007669"/>
    <property type="project" value="TreeGrafter"/>
</dbReference>
<keyword evidence="7" id="KW-1185">Reference proteome</keyword>
<reference evidence="6 7" key="1">
    <citation type="submission" date="2017-05" db="EMBL/GenBank/DDBJ databases">
        <authorList>
            <person name="Varghese N."/>
            <person name="Submissions S."/>
        </authorList>
    </citation>
    <scope>NUCLEOTIDE SEQUENCE [LARGE SCALE GENOMIC DNA]</scope>
    <source>
        <strain evidence="6 7">DSM 21194</strain>
    </source>
</reference>
<dbReference type="GO" id="GO:0046872">
    <property type="term" value="F:metal ion binding"/>
    <property type="evidence" value="ECO:0007669"/>
    <property type="project" value="UniProtKB-KW"/>
</dbReference>
<dbReference type="Gene3D" id="3.40.50.10310">
    <property type="entry name" value="Creatininase"/>
    <property type="match status" value="1"/>
</dbReference>
<dbReference type="InterPro" id="IPR003785">
    <property type="entry name" value="Creatininase/forma_Hydrolase"/>
</dbReference>
<proteinExistence type="inferred from homology"/>
<organism evidence="6 7">
    <name type="scientific">Fodinibius sediminis</name>
    <dbReference type="NCBI Taxonomy" id="1214077"/>
    <lineage>
        <taxon>Bacteria</taxon>
        <taxon>Pseudomonadati</taxon>
        <taxon>Balneolota</taxon>
        <taxon>Balneolia</taxon>
        <taxon>Balneolales</taxon>
        <taxon>Balneolaceae</taxon>
        <taxon>Fodinibius</taxon>
    </lineage>
</organism>